<organism evidence="2 3">
    <name type="scientific">Nocardiopsis exhalans</name>
    <dbReference type="NCBI Taxonomy" id="163604"/>
    <lineage>
        <taxon>Bacteria</taxon>
        <taxon>Bacillati</taxon>
        <taxon>Actinomycetota</taxon>
        <taxon>Actinomycetes</taxon>
        <taxon>Streptosporangiales</taxon>
        <taxon>Nocardiopsidaceae</taxon>
        <taxon>Nocardiopsis</taxon>
    </lineage>
</organism>
<proteinExistence type="predicted"/>
<reference evidence="2" key="1">
    <citation type="submission" date="2022-06" db="EMBL/GenBank/DDBJ databases">
        <authorList>
            <person name="Ping M."/>
        </authorList>
    </citation>
    <scope>NUCLEOTIDE SEQUENCE</scope>
    <source>
        <strain evidence="2">JCM11759T</strain>
    </source>
</reference>
<dbReference type="Pfam" id="PF01978">
    <property type="entry name" value="TrmB"/>
    <property type="match status" value="1"/>
</dbReference>
<dbReference type="Gene3D" id="1.10.10.10">
    <property type="entry name" value="Winged helix-like DNA-binding domain superfamily/Winged helix DNA-binding domain"/>
    <property type="match status" value="2"/>
</dbReference>
<dbReference type="PANTHER" id="PTHR34293:SF1">
    <property type="entry name" value="HTH-TYPE TRANSCRIPTIONAL REGULATOR TRMBL2"/>
    <property type="match status" value="1"/>
</dbReference>
<dbReference type="InterPro" id="IPR051797">
    <property type="entry name" value="TrmB-like"/>
</dbReference>
<sequence length="319" mass="34783">MALLEAVGLGPVEEEAYLSLLRTPARSRVELAERLGIGSEEAAGALALLEERGLVRRDAGRGLRVVPPDVSLGALLLRHQTRLQRAQGAVARIVEEYRNRAVLHDSEAVVEVVNGREEVAARFLEVQSWAVKEVCSLVTGPVLAVSSEDNHVAAEAMAAGIPYRVVYDRALVEDGERPVRLETWRGMGEQIRICDGIPMKLTVVDDRVAFLPTVTDPVEEPSAIIVRESGLFDALVWVFETVWRSAVPYPAAGGEGEGPDEDERRLLSLMLAGGTDASMAKQLGVSERTVQRRVGGLADLVGARTRLQLVWRATKRGWL</sequence>
<gene>
    <name evidence="2" type="ORF">NE857_13035</name>
</gene>
<keyword evidence="3" id="KW-1185">Reference proteome</keyword>
<dbReference type="SUPFAM" id="SSF46894">
    <property type="entry name" value="C-terminal effector domain of the bipartite response regulators"/>
    <property type="match status" value="1"/>
</dbReference>
<dbReference type="SUPFAM" id="SSF46785">
    <property type="entry name" value="Winged helix' DNA-binding domain"/>
    <property type="match status" value="1"/>
</dbReference>
<evidence type="ECO:0000313" key="3">
    <source>
        <dbReference type="Proteomes" id="UP001055940"/>
    </source>
</evidence>
<feature type="domain" description="HTH luxR-type" evidence="1">
    <location>
        <begin position="256"/>
        <end position="313"/>
    </location>
</feature>
<dbReference type="SMART" id="SM00421">
    <property type="entry name" value="HTH_LUXR"/>
    <property type="match status" value="1"/>
</dbReference>
<protein>
    <recommendedName>
        <fullName evidence="1">HTH luxR-type domain-containing protein</fullName>
    </recommendedName>
</protein>
<dbReference type="InterPro" id="IPR000792">
    <property type="entry name" value="Tscrpt_reg_LuxR_C"/>
</dbReference>
<dbReference type="InterPro" id="IPR036388">
    <property type="entry name" value="WH-like_DNA-bd_sf"/>
</dbReference>
<dbReference type="InterPro" id="IPR002831">
    <property type="entry name" value="Tscrpt_reg_TrmB_N"/>
</dbReference>
<dbReference type="RefSeq" id="WP_254421222.1">
    <property type="nucleotide sequence ID" value="NZ_CP099837.1"/>
</dbReference>
<dbReference type="EMBL" id="CP099837">
    <property type="protein sequence ID" value="USY22446.1"/>
    <property type="molecule type" value="Genomic_DNA"/>
</dbReference>
<accession>A0ABY5DFA6</accession>
<dbReference type="InterPro" id="IPR036390">
    <property type="entry name" value="WH_DNA-bd_sf"/>
</dbReference>
<dbReference type="InterPro" id="IPR016032">
    <property type="entry name" value="Sig_transdc_resp-reg_C-effctor"/>
</dbReference>
<name>A0ABY5DFA6_9ACTN</name>
<evidence type="ECO:0000313" key="2">
    <source>
        <dbReference type="EMBL" id="USY22446.1"/>
    </source>
</evidence>
<evidence type="ECO:0000259" key="1">
    <source>
        <dbReference type="SMART" id="SM00421"/>
    </source>
</evidence>
<dbReference type="PANTHER" id="PTHR34293">
    <property type="entry name" value="HTH-TYPE TRANSCRIPTIONAL REGULATOR TRMBL2"/>
    <property type="match status" value="1"/>
</dbReference>
<dbReference type="Proteomes" id="UP001055940">
    <property type="component" value="Chromosome"/>
</dbReference>